<comment type="caution">
    <text evidence="6">The sequence shown here is derived from an EMBL/GenBank/DDBJ whole genome shotgun (WGS) entry which is preliminary data.</text>
</comment>
<dbReference type="AlphaFoldDB" id="A0A7J7MI32"/>
<organism evidence="6 7">
    <name type="scientific">Kingdonia uniflora</name>
    <dbReference type="NCBI Taxonomy" id="39325"/>
    <lineage>
        <taxon>Eukaryota</taxon>
        <taxon>Viridiplantae</taxon>
        <taxon>Streptophyta</taxon>
        <taxon>Embryophyta</taxon>
        <taxon>Tracheophyta</taxon>
        <taxon>Spermatophyta</taxon>
        <taxon>Magnoliopsida</taxon>
        <taxon>Ranunculales</taxon>
        <taxon>Circaeasteraceae</taxon>
        <taxon>Kingdonia</taxon>
    </lineage>
</organism>
<dbReference type="GO" id="GO:0005852">
    <property type="term" value="C:eukaryotic translation initiation factor 3 complex"/>
    <property type="evidence" value="ECO:0007669"/>
    <property type="project" value="InterPro"/>
</dbReference>
<dbReference type="GO" id="GO:0031369">
    <property type="term" value="F:translation initiation factor binding"/>
    <property type="evidence" value="ECO:0007669"/>
    <property type="project" value="InterPro"/>
</dbReference>
<evidence type="ECO:0000313" key="6">
    <source>
        <dbReference type="EMBL" id="KAF6154585.1"/>
    </source>
</evidence>
<keyword evidence="2" id="KW-0396">Initiation factor</keyword>
<evidence type="ECO:0000259" key="5">
    <source>
        <dbReference type="Pfam" id="PF05470"/>
    </source>
</evidence>
<keyword evidence="3" id="KW-0648">Protein biosynthesis</keyword>
<dbReference type="Pfam" id="PF05470">
    <property type="entry name" value="eIF-3c_N"/>
    <property type="match status" value="1"/>
</dbReference>
<name>A0A7J7MI32_9MAGN</name>
<feature type="region of interest" description="Disordered" evidence="4">
    <location>
        <begin position="1"/>
        <end position="34"/>
    </location>
</feature>
<feature type="domain" description="Eukaryotic translation initiation factor 3 subunit C N-terminal" evidence="5">
    <location>
        <begin position="120"/>
        <end position="258"/>
    </location>
</feature>
<evidence type="ECO:0000256" key="1">
    <source>
        <dbReference type="ARBA" id="ARBA00022490"/>
    </source>
</evidence>
<dbReference type="PANTHER" id="PTHR13937:SF0">
    <property type="entry name" value="EUKARYOTIC TRANSLATION INITIATION FACTOR 3 SUBUNIT C-RELATED"/>
    <property type="match status" value="1"/>
</dbReference>
<evidence type="ECO:0000256" key="4">
    <source>
        <dbReference type="SAM" id="MobiDB-lite"/>
    </source>
</evidence>
<evidence type="ECO:0000256" key="2">
    <source>
        <dbReference type="ARBA" id="ARBA00022540"/>
    </source>
</evidence>
<dbReference type="GO" id="GO:0003743">
    <property type="term" value="F:translation initiation factor activity"/>
    <property type="evidence" value="ECO:0007669"/>
    <property type="project" value="UniProtKB-KW"/>
</dbReference>
<keyword evidence="7" id="KW-1185">Reference proteome</keyword>
<reference evidence="6 7" key="1">
    <citation type="journal article" date="2020" name="IScience">
        <title>Genome Sequencing of the Endangered Kingdonia uniflora (Circaeasteraceae, Ranunculales) Reveals Potential Mechanisms of Evolutionary Specialization.</title>
        <authorList>
            <person name="Sun Y."/>
            <person name="Deng T."/>
            <person name="Zhang A."/>
            <person name="Moore M.J."/>
            <person name="Landis J.B."/>
            <person name="Lin N."/>
            <person name="Zhang H."/>
            <person name="Zhang X."/>
            <person name="Huang J."/>
            <person name="Zhang X."/>
            <person name="Sun H."/>
            <person name="Wang H."/>
        </authorList>
    </citation>
    <scope>NUCLEOTIDE SEQUENCE [LARGE SCALE GENOMIC DNA]</scope>
    <source>
        <strain evidence="6">TB1705</strain>
        <tissue evidence="6">Leaf</tissue>
    </source>
</reference>
<dbReference type="PANTHER" id="PTHR13937">
    <property type="entry name" value="EUKARYOTIC TRANSLATION INITATION FACTOR 3, SUBUNIT 8 EIF3S8 -RELATED"/>
    <property type="match status" value="1"/>
</dbReference>
<accession>A0A7J7MI32</accession>
<proteinExistence type="predicted"/>
<protein>
    <recommendedName>
        <fullName evidence="5">Eukaryotic translation initiation factor 3 subunit C N-terminal domain-containing protein</fullName>
    </recommendedName>
</protein>
<dbReference type="InterPro" id="IPR008905">
    <property type="entry name" value="EIF3C_N_dom"/>
</dbReference>
<evidence type="ECO:0000256" key="3">
    <source>
        <dbReference type="ARBA" id="ARBA00022917"/>
    </source>
</evidence>
<evidence type="ECO:0000313" key="7">
    <source>
        <dbReference type="Proteomes" id="UP000541444"/>
    </source>
</evidence>
<dbReference type="GO" id="GO:0003723">
    <property type="term" value="F:RNA binding"/>
    <property type="evidence" value="ECO:0007669"/>
    <property type="project" value="InterPro"/>
</dbReference>
<sequence length="279" mass="31490">NAVLKSDNHGGGRLRDKDEVGLQNSGDDDGFDKNPPTWLLDSSDHFTIVQSTFHSEANAQLCELFTTFKAMNTAIIFENWAAFQEAFYNLGMHLEKVKNRMGSSNAESWVSLRRKLEDESTSEFHEKDGSKTGDVIVDDGDDCETKWRKNGKLIDDNQFMKHPSKMVSEMIDSKLNGIGARIGRQKVTRKVGGIEQLSYIREFAKTLEQKLVIFFSIFDLKSLTSGKMTPSVWVKFLKDMLFVLDIVEHYSNIVATDETVGVDRITQGADLMEMPSELS</sequence>
<feature type="non-terminal residue" evidence="6">
    <location>
        <position position="1"/>
    </location>
</feature>
<gene>
    <name evidence="6" type="ORF">GIB67_017967</name>
</gene>
<feature type="compositionally biased region" description="Basic and acidic residues" evidence="4">
    <location>
        <begin position="1"/>
        <end position="20"/>
    </location>
</feature>
<dbReference type="InterPro" id="IPR027516">
    <property type="entry name" value="EIF3C"/>
</dbReference>
<dbReference type="EMBL" id="JACGCM010001488">
    <property type="protein sequence ID" value="KAF6154585.1"/>
    <property type="molecule type" value="Genomic_DNA"/>
</dbReference>
<dbReference type="Proteomes" id="UP000541444">
    <property type="component" value="Unassembled WGS sequence"/>
</dbReference>
<keyword evidence="1" id="KW-0963">Cytoplasm</keyword>